<organism evidence="9 10">
    <name type="scientific">Geosmithia morbida</name>
    <dbReference type="NCBI Taxonomy" id="1094350"/>
    <lineage>
        <taxon>Eukaryota</taxon>
        <taxon>Fungi</taxon>
        <taxon>Dikarya</taxon>
        <taxon>Ascomycota</taxon>
        <taxon>Pezizomycotina</taxon>
        <taxon>Sordariomycetes</taxon>
        <taxon>Hypocreomycetidae</taxon>
        <taxon>Hypocreales</taxon>
        <taxon>Bionectriaceae</taxon>
        <taxon>Geosmithia</taxon>
    </lineage>
</organism>
<dbReference type="InterPro" id="IPR036259">
    <property type="entry name" value="MFS_trans_sf"/>
</dbReference>
<dbReference type="Proteomes" id="UP000749293">
    <property type="component" value="Unassembled WGS sequence"/>
</dbReference>
<evidence type="ECO:0000256" key="4">
    <source>
        <dbReference type="ARBA" id="ARBA00022989"/>
    </source>
</evidence>
<dbReference type="GeneID" id="55967225"/>
<dbReference type="PANTHER" id="PTHR23504:SF6">
    <property type="entry name" value="MULTIDRUG TRANSPORTER, PUTATIVE (AFU_ORTHOLOGUE AFUA_4G08740)-RELATED"/>
    <property type="match status" value="1"/>
</dbReference>
<feature type="transmembrane region" description="Helical" evidence="7">
    <location>
        <begin position="427"/>
        <end position="446"/>
    </location>
</feature>
<dbReference type="PROSITE" id="PS50850">
    <property type="entry name" value="MFS"/>
    <property type="match status" value="1"/>
</dbReference>
<evidence type="ECO:0000256" key="2">
    <source>
        <dbReference type="ARBA" id="ARBA00022448"/>
    </source>
</evidence>
<evidence type="ECO:0000256" key="1">
    <source>
        <dbReference type="ARBA" id="ARBA00004141"/>
    </source>
</evidence>
<feature type="transmembrane region" description="Helical" evidence="7">
    <location>
        <begin position="453"/>
        <end position="473"/>
    </location>
</feature>
<reference evidence="9" key="1">
    <citation type="submission" date="2020-03" db="EMBL/GenBank/DDBJ databases">
        <title>Site-based positive gene gene selection in Geosmithia morbida across the United States reveals a broad range of putative effectors and factors for local host and environmental adapation.</title>
        <authorList>
            <person name="Onufrak A."/>
            <person name="Murdoch R.W."/>
            <person name="Gazis R."/>
            <person name="Huff M."/>
            <person name="Staton M."/>
            <person name="Klingeman W."/>
            <person name="Hadziabdic D."/>
        </authorList>
    </citation>
    <scope>NUCLEOTIDE SEQUENCE</scope>
    <source>
        <strain evidence="9">1262</strain>
    </source>
</reference>
<sequence length="603" mass="64542">MKDTRDPGSLDAPALDHRTPHHDDSEVIAELTVVDDTHDDPVVARDGDDVDVEAKRQKEESVSWGDLPRKDQLVVITLARLSEPLVQTSLQAYVFYQLKWFDPSLPDSAISTHAGALHASFTAAQFVTAMLWGRVADSPRAGRKAVILVGLTGTSLSCLGIGFSTAFWQALVFRTLGGITNGNVGVMRTMISEIINEKKYQSRAFLLLPMTFNVGVIIGPILGGIMSDPAGSYPDVFGGIAFFEKYPYAAPNILSFVFLVFSAAGVWLCLEETLGSIAVAGSSGGDLGLRLGRGLASLLSRCLGRGPLRREGGHYTAVPTADHDNDESIEIDPAPAPAPDSDPAAANLKTRGGGRRFTNHLPFRRIFTRNVVLTLISHFFMSLHIGTFNSLWFVFLSTPVYDADRSSHATRLPFRFTGGLGLAPQSVGLAMATLGVIGITMQLVLYPRVAARLGTVVSWRLSLCCFPLAYFLVPYLSVVPSAAPPPEAKSGPAVWVALFCVLFIQVLGRTFALPAQTILINNCSPHPSVLGTVHGIGQSVSSGARTIGPMVGGLVYGLGLDAGVVGVVWWAMSAVAVLGFLASLFVREGDGHEIWLEGDQEET</sequence>
<feature type="transmembrane region" description="Helical" evidence="7">
    <location>
        <begin position="203"/>
        <end position="226"/>
    </location>
</feature>
<keyword evidence="2" id="KW-0813">Transport</keyword>
<evidence type="ECO:0000256" key="3">
    <source>
        <dbReference type="ARBA" id="ARBA00022692"/>
    </source>
</evidence>
<evidence type="ECO:0000256" key="7">
    <source>
        <dbReference type="SAM" id="Phobius"/>
    </source>
</evidence>
<name>A0A9P5D7F8_9HYPO</name>
<protein>
    <submittedName>
        <fullName evidence="9">Major Facilitator Superfamily</fullName>
    </submittedName>
</protein>
<feature type="region of interest" description="Disordered" evidence="6">
    <location>
        <begin position="1"/>
        <end position="25"/>
    </location>
</feature>
<dbReference type="SUPFAM" id="SSF103473">
    <property type="entry name" value="MFS general substrate transporter"/>
    <property type="match status" value="1"/>
</dbReference>
<dbReference type="EMBL" id="JAANYQ010000002">
    <property type="protein sequence ID" value="KAF4125750.1"/>
    <property type="molecule type" value="Genomic_DNA"/>
</dbReference>
<dbReference type="CDD" id="cd17330">
    <property type="entry name" value="MFS_SLC46_TetA_like"/>
    <property type="match status" value="1"/>
</dbReference>
<evidence type="ECO:0000259" key="8">
    <source>
        <dbReference type="PROSITE" id="PS50850"/>
    </source>
</evidence>
<dbReference type="Pfam" id="PF07690">
    <property type="entry name" value="MFS_1"/>
    <property type="match status" value="1"/>
</dbReference>
<dbReference type="GO" id="GO:0022857">
    <property type="term" value="F:transmembrane transporter activity"/>
    <property type="evidence" value="ECO:0007669"/>
    <property type="project" value="InterPro"/>
</dbReference>
<feature type="transmembrane region" description="Helical" evidence="7">
    <location>
        <begin position="493"/>
        <end position="512"/>
    </location>
</feature>
<keyword evidence="10" id="KW-1185">Reference proteome</keyword>
<proteinExistence type="predicted"/>
<feature type="transmembrane region" description="Helical" evidence="7">
    <location>
        <begin position="246"/>
        <end position="270"/>
    </location>
</feature>
<evidence type="ECO:0000256" key="5">
    <source>
        <dbReference type="ARBA" id="ARBA00023136"/>
    </source>
</evidence>
<comment type="caution">
    <text evidence="9">The sequence shown here is derived from an EMBL/GenBank/DDBJ whole genome shotgun (WGS) entry which is preliminary data.</text>
</comment>
<keyword evidence="5 7" id="KW-0472">Membrane</keyword>
<feature type="transmembrane region" description="Helical" evidence="7">
    <location>
        <begin position="371"/>
        <end position="395"/>
    </location>
</feature>
<dbReference type="GO" id="GO:0016020">
    <property type="term" value="C:membrane"/>
    <property type="evidence" value="ECO:0007669"/>
    <property type="project" value="UniProtKB-SubCell"/>
</dbReference>
<dbReference type="PANTHER" id="PTHR23504">
    <property type="entry name" value="MAJOR FACILITATOR SUPERFAMILY DOMAIN-CONTAINING PROTEIN 10"/>
    <property type="match status" value="1"/>
</dbReference>
<feature type="domain" description="Major facilitator superfamily (MFS) profile" evidence="8">
    <location>
        <begin position="72"/>
        <end position="591"/>
    </location>
</feature>
<dbReference type="InterPro" id="IPR020846">
    <property type="entry name" value="MFS_dom"/>
</dbReference>
<dbReference type="OrthoDB" id="10262656at2759"/>
<feature type="transmembrane region" description="Helical" evidence="7">
    <location>
        <begin position="110"/>
        <end position="133"/>
    </location>
</feature>
<dbReference type="RefSeq" id="XP_035324402.1">
    <property type="nucleotide sequence ID" value="XM_035462978.1"/>
</dbReference>
<evidence type="ECO:0000313" key="10">
    <source>
        <dbReference type="Proteomes" id="UP000749293"/>
    </source>
</evidence>
<dbReference type="Gene3D" id="1.20.1250.20">
    <property type="entry name" value="MFS general substrate transporter like domains"/>
    <property type="match status" value="1"/>
</dbReference>
<accession>A0A9P5D7F8</accession>
<comment type="subcellular location">
    <subcellularLocation>
        <location evidence="1">Membrane</location>
        <topology evidence="1">Multi-pass membrane protein</topology>
    </subcellularLocation>
</comment>
<feature type="transmembrane region" description="Helical" evidence="7">
    <location>
        <begin position="567"/>
        <end position="586"/>
    </location>
</feature>
<evidence type="ECO:0000256" key="6">
    <source>
        <dbReference type="SAM" id="MobiDB-lite"/>
    </source>
</evidence>
<keyword evidence="3 7" id="KW-0812">Transmembrane</keyword>
<dbReference type="AlphaFoldDB" id="A0A9P5D7F8"/>
<feature type="region of interest" description="Disordered" evidence="6">
    <location>
        <begin position="317"/>
        <end position="353"/>
    </location>
</feature>
<feature type="transmembrane region" description="Helical" evidence="7">
    <location>
        <begin position="145"/>
        <end position="165"/>
    </location>
</feature>
<evidence type="ECO:0000313" key="9">
    <source>
        <dbReference type="EMBL" id="KAF4125750.1"/>
    </source>
</evidence>
<dbReference type="InterPro" id="IPR011701">
    <property type="entry name" value="MFS"/>
</dbReference>
<keyword evidence="4 7" id="KW-1133">Transmembrane helix</keyword>
<gene>
    <name evidence="9" type="ORF">GMORB2_0995</name>
</gene>